<dbReference type="EMBL" id="MCHX01000005">
    <property type="protein sequence ID" value="OFJ55231.1"/>
    <property type="molecule type" value="Genomic_DNA"/>
</dbReference>
<organism evidence="3 4">
    <name type="scientific">Mycolicibacterium grossiae</name>
    <dbReference type="NCBI Taxonomy" id="1552759"/>
    <lineage>
        <taxon>Bacteria</taxon>
        <taxon>Bacillati</taxon>
        <taxon>Actinomycetota</taxon>
        <taxon>Actinomycetes</taxon>
        <taxon>Mycobacteriales</taxon>
        <taxon>Mycobacteriaceae</taxon>
        <taxon>Mycolicibacterium</taxon>
    </lineage>
</organism>
<protein>
    <recommendedName>
        <fullName evidence="2">Methyltransferase domain-containing protein</fullName>
    </recommendedName>
</protein>
<dbReference type="PANTHER" id="PTHR44068">
    <property type="entry name" value="ZGC:194242"/>
    <property type="match status" value="1"/>
</dbReference>
<dbReference type="Proteomes" id="UP000178953">
    <property type="component" value="Unassembled WGS sequence"/>
</dbReference>
<dbReference type="Pfam" id="PF13649">
    <property type="entry name" value="Methyltransf_25"/>
    <property type="match status" value="1"/>
</dbReference>
<dbReference type="OrthoDB" id="9795634at2"/>
<feature type="region of interest" description="Disordered" evidence="1">
    <location>
        <begin position="1"/>
        <end position="22"/>
    </location>
</feature>
<feature type="domain" description="Methyltransferase" evidence="2">
    <location>
        <begin position="64"/>
        <end position="156"/>
    </location>
</feature>
<dbReference type="CDD" id="cd02440">
    <property type="entry name" value="AdoMet_MTases"/>
    <property type="match status" value="1"/>
</dbReference>
<dbReference type="PANTHER" id="PTHR44068:SF11">
    <property type="entry name" value="GERANYL DIPHOSPHATE 2-C-METHYLTRANSFERASE"/>
    <property type="match status" value="1"/>
</dbReference>
<gene>
    <name evidence="3" type="ORF">BEL07_03425</name>
</gene>
<evidence type="ECO:0000313" key="3">
    <source>
        <dbReference type="EMBL" id="OFJ55231.1"/>
    </source>
</evidence>
<keyword evidence="4" id="KW-1185">Reference proteome</keyword>
<dbReference type="Gene3D" id="3.40.50.150">
    <property type="entry name" value="Vaccinia Virus protein VP39"/>
    <property type="match status" value="1"/>
</dbReference>
<dbReference type="InterPro" id="IPR041698">
    <property type="entry name" value="Methyltransf_25"/>
</dbReference>
<evidence type="ECO:0000256" key="1">
    <source>
        <dbReference type="SAM" id="MobiDB-lite"/>
    </source>
</evidence>
<reference evidence="3 4" key="1">
    <citation type="submission" date="2016-09" db="EMBL/GenBank/DDBJ databases">
        <title>genome sequence of Mycobacterium sp. 739 SCH.</title>
        <authorList>
            <person name="Greninger A.L."/>
            <person name="Qin X."/>
            <person name="Jerome K."/>
            <person name="Vora S."/>
            <person name="Quinn K."/>
        </authorList>
    </citation>
    <scope>NUCLEOTIDE SEQUENCE [LARGE SCALE GENOMIC DNA]</scope>
    <source>
        <strain evidence="3 4">SCH</strain>
    </source>
</reference>
<evidence type="ECO:0000313" key="4">
    <source>
        <dbReference type="Proteomes" id="UP000178953"/>
    </source>
</evidence>
<accession>A0A1E8QAE5</accession>
<proteinExistence type="predicted"/>
<name>A0A1E8QAE5_9MYCO</name>
<sequence length="289" mass="31000">MSTTDDQAGPAHATGDAPAGDRQLKARHRALWASGDYVAVATELIPELGPELVRACGIAAGDRVLDVAAGAGNAAIPAAQRGAAVTAADLTPELFAAGRRHAAARGVELEWVEADAEAMPFPDDAFDVVMSCVGAMFAPHHQRTADELVRVCRPGGTLGLISWTPEGFIGRLFATIKPYAPPPPPGASPPPLWGSESHVTELLGDRVTDLRMRRQTVRLRHCPTPLAFREYWKRTYGPTIAAYRFVADDADRVAALDRDFLALLEEWNTGGGEDAIWDAEYLLVTATVR</sequence>
<evidence type="ECO:0000259" key="2">
    <source>
        <dbReference type="Pfam" id="PF13649"/>
    </source>
</evidence>
<comment type="caution">
    <text evidence="3">The sequence shown here is derived from an EMBL/GenBank/DDBJ whole genome shotgun (WGS) entry which is preliminary data.</text>
</comment>
<dbReference type="InterPro" id="IPR029063">
    <property type="entry name" value="SAM-dependent_MTases_sf"/>
</dbReference>
<dbReference type="SUPFAM" id="SSF53335">
    <property type="entry name" value="S-adenosyl-L-methionine-dependent methyltransferases"/>
    <property type="match status" value="1"/>
</dbReference>
<dbReference type="AlphaFoldDB" id="A0A1E8QAE5"/>
<dbReference type="InterPro" id="IPR050447">
    <property type="entry name" value="Erg6_SMT_methyltransf"/>
</dbReference>
<dbReference type="RefSeq" id="WP_070351707.1">
    <property type="nucleotide sequence ID" value="NZ_CP043474.1"/>
</dbReference>